<sequence>MEKLTIPIERPFSNVPPPFGQRRTPFETNITEYWEIFDLIEAHPKLVPGRTEVIQATDFGTANRAWTPSPRRLKNSRAWMFSGLVGVLSGMMLAVISTQRMSSGHDINVSSSVREGVVRKPERPQVAIVDKPVVRAGLSPTIPAYPGESVSDDVMRKQHVMEEKRNVAVQAPAKLDPLYRRAVSKRKRAAVVKAMKNRGLGDADVSTDLNGLNDGFIASNEMKNNFPLKIDSDRKIEVVRVAEAVRAKDFLMVNQKRVTEW</sequence>
<dbReference type="EMBL" id="CP001028">
    <property type="protein sequence ID" value="ACB69041.1"/>
    <property type="molecule type" value="Genomic_DNA"/>
</dbReference>
<keyword evidence="2" id="KW-0614">Plasmid</keyword>
<accession>B1Z6G4</accession>
<dbReference type="HOGENOM" id="CLU_1064251_0_0_4"/>
<reference evidence="3" key="1">
    <citation type="submission" date="2008-04" db="EMBL/GenBank/DDBJ databases">
        <title>Complete sequence of plasmid 1 of Burkholderia ambifaria MC40-6.</title>
        <authorList>
            <person name="Copeland A."/>
            <person name="Lucas S."/>
            <person name="Lapidus A."/>
            <person name="Glavina del Rio T."/>
            <person name="Dalin E."/>
            <person name="Tice H."/>
            <person name="Pitluck S."/>
            <person name="Chain P."/>
            <person name="Malfatti S."/>
            <person name="Shin M."/>
            <person name="Vergez L."/>
            <person name="Lang D."/>
            <person name="Schmutz J."/>
            <person name="Larimer F."/>
            <person name="Land M."/>
            <person name="Hauser L."/>
            <person name="Kyrpides N."/>
            <person name="Lykidis A."/>
            <person name="Ramette A."/>
            <person name="Konstantinidis K."/>
            <person name="Tiedje J."/>
            <person name="Richardson P."/>
        </authorList>
    </citation>
    <scope>NUCLEOTIDE SEQUENCE [LARGE SCALE GENOMIC DNA]</scope>
    <source>
        <strain evidence="3">MC40-6</strain>
        <plasmid evidence="3">Plasmid pBMC401</plasmid>
    </source>
</reference>
<evidence type="ECO:0000313" key="3">
    <source>
        <dbReference type="Proteomes" id="UP000001680"/>
    </source>
</evidence>
<dbReference type="Proteomes" id="UP000001680">
    <property type="component" value="Plasmid pBMC401"/>
</dbReference>
<protein>
    <submittedName>
        <fullName evidence="2">Uncharacterized protein</fullName>
    </submittedName>
</protein>
<proteinExistence type="predicted"/>
<feature type="transmembrane region" description="Helical" evidence="1">
    <location>
        <begin position="78"/>
        <end position="96"/>
    </location>
</feature>
<dbReference type="AlphaFoldDB" id="B1Z6G4"/>
<dbReference type="KEGG" id="bac:BamMC406_6625"/>
<dbReference type="RefSeq" id="WP_012367275.1">
    <property type="nucleotide sequence ID" value="NC_010553.1"/>
</dbReference>
<evidence type="ECO:0000256" key="1">
    <source>
        <dbReference type="SAM" id="Phobius"/>
    </source>
</evidence>
<evidence type="ECO:0000313" key="2">
    <source>
        <dbReference type="EMBL" id="ACB69041.1"/>
    </source>
</evidence>
<name>B1Z6G4_BURA4</name>
<keyword evidence="1" id="KW-0472">Membrane</keyword>
<keyword evidence="1" id="KW-0812">Transmembrane</keyword>
<keyword evidence="1" id="KW-1133">Transmembrane helix</keyword>
<gene>
    <name evidence="2" type="ordered locus">BamMC406_6625</name>
</gene>
<organism evidence="2 3">
    <name type="scientific">Burkholderia ambifaria (strain MC40-6)</name>
    <dbReference type="NCBI Taxonomy" id="398577"/>
    <lineage>
        <taxon>Bacteria</taxon>
        <taxon>Pseudomonadati</taxon>
        <taxon>Pseudomonadota</taxon>
        <taxon>Betaproteobacteria</taxon>
        <taxon>Burkholderiales</taxon>
        <taxon>Burkholderiaceae</taxon>
        <taxon>Burkholderia</taxon>
        <taxon>Burkholderia cepacia complex</taxon>
    </lineage>
</organism>
<geneLocation type="plasmid" evidence="2 3">
    <name>pBMC401</name>
</geneLocation>